<evidence type="ECO:0000256" key="7">
    <source>
        <dbReference type="ARBA" id="ARBA00049244"/>
    </source>
</evidence>
<dbReference type="GO" id="GO:0003887">
    <property type="term" value="F:DNA-directed DNA polymerase activity"/>
    <property type="evidence" value="ECO:0007669"/>
    <property type="project" value="UniProtKB-KW"/>
</dbReference>
<keyword evidence="6" id="KW-0238">DNA-binding</keyword>
<dbReference type="InterPro" id="IPR012337">
    <property type="entry name" value="RNaseH-like_sf"/>
</dbReference>
<feature type="region of interest" description="Disordered" evidence="8">
    <location>
        <begin position="748"/>
        <end position="767"/>
    </location>
</feature>
<dbReference type="InterPro" id="IPR050240">
    <property type="entry name" value="DNA_pol_type-B"/>
</dbReference>
<dbReference type="SUPFAM" id="SSF56672">
    <property type="entry name" value="DNA/RNA polymerases"/>
    <property type="match status" value="1"/>
</dbReference>
<reference evidence="11 12" key="1">
    <citation type="submission" date="2016-01" db="EMBL/GenBank/DDBJ databases">
        <title>High potential of lignocellulose degradation of a new Verrucomicrobia species.</title>
        <authorList>
            <person name="Wang Y."/>
            <person name="Shi Y."/>
            <person name="Qiu Z."/>
            <person name="Liu S."/>
            <person name="Yang H."/>
        </authorList>
    </citation>
    <scope>NUCLEOTIDE SEQUENCE [LARGE SCALE GENOMIC DNA]</scope>
    <source>
        <strain evidence="11 12">TSB47</strain>
    </source>
</reference>
<evidence type="ECO:0000256" key="5">
    <source>
        <dbReference type="ARBA" id="ARBA00022932"/>
    </source>
</evidence>
<name>A0A178IKW4_9BACT</name>
<dbReference type="PANTHER" id="PTHR10322:SF23">
    <property type="entry name" value="DNA POLYMERASE DELTA CATALYTIC SUBUNIT"/>
    <property type="match status" value="1"/>
</dbReference>
<dbReference type="EC" id="2.7.7.7" evidence="2"/>
<sequence>MPSETKAPDTTTTAPEPALCGVWIDGDGRAHLAVARGDGGREERVEEGFRPFAWLTAGDSDALDAAAGMEIETLNGEGVFTRLAHAAARGVYENFLAAAKKASVGTDVLRPLENQFLLQRRRRLFGDMAFHQLRRCQLDIETASSVEGEFSDPARPGDRVLAIGLQFSGGAGGGAARQRILVLDTMTDEAEKSLLERLNDALREEDPDVIEGHNIFKFDLDYLRQRARRLKVPCAWGRFGQRASFRNSRLKAAERWVDFPRCDLPGRTVIDTYLLVQLHDITTRELTSYGLKDVAVYFGVTDEDAAENGGRTYLAGDKIHAAYEHDRATFLAYLADDLRETKGVADLLLPTYFEQARAFPILLQDAALRGTTVKIDLLFLEEYYHARQSCPAPVEVAAFAGGYTRSFKEGVFKNVLHFDVASLYPSLLLLIGRNPGGDKLGVFIPLLRRLREYRLKYKQLARTAATEELRVEYQARQATFKILINSFYGYLGFAGARFGDGALAAEVTQRGRDLLQALIDAFAAQGCEILEADTDGIYLASESHFGKPEALLREVAKVLPEGIELEHDGSYDAMFCYKSKNYALRDGKKIIIRGSALRSRGIEPFLKKLNGRLIRFLLGAETESPIELAERFQRGLAERSLPVAELAKSEILGQNPEAYERFIAGGGKPRRASAEAALQMNPRPRMGERVGYYITAKEKGKTNDWQRARPVELFDANAAPYDPAYYAKKLADWVERYGAFLGTDKLPPVDFGPPPKTTEAGGQGELW</sequence>
<dbReference type="Gene3D" id="1.10.132.60">
    <property type="entry name" value="DNA polymerase family B, C-terminal domain"/>
    <property type="match status" value="1"/>
</dbReference>
<dbReference type="PANTHER" id="PTHR10322">
    <property type="entry name" value="DNA POLYMERASE CATALYTIC SUBUNIT"/>
    <property type="match status" value="1"/>
</dbReference>
<evidence type="ECO:0000256" key="1">
    <source>
        <dbReference type="ARBA" id="ARBA00005755"/>
    </source>
</evidence>
<organism evidence="11 12">
    <name type="scientific">Termitidicoccus mucosus</name>
    <dbReference type="NCBI Taxonomy" id="1184151"/>
    <lineage>
        <taxon>Bacteria</taxon>
        <taxon>Pseudomonadati</taxon>
        <taxon>Verrucomicrobiota</taxon>
        <taxon>Opitutia</taxon>
        <taxon>Opitutales</taxon>
        <taxon>Opitutaceae</taxon>
        <taxon>Termitidicoccus</taxon>
    </lineage>
</organism>
<dbReference type="GO" id="GO:0000166">
    <property type="term" value="F:nucleotide binding"/>
    <property type="evidence" value="ECO:0007669"/>
    <property type="project" value="InterPro"/>
</dbReference>
<comment type="similarity">
    <text evidence="1">Belongs to the DNA polymerase type-B family.</text>
</comment>
<comment type="caution">
    <text evidence="11">The sequence shown here is derived from an EMBL/GenBank/DDBJ whole genome shotgun (WGS) entry which is preliminary data.</text>
</comment>
<evidence type="ECO:0000256" key="3">
    <source>
        <dbReference type="ARBA" id="ARBA00022679"/>
    </source>
</evidence>
<dbReference type="InterPro" id="IPR006134">
    <property type="entry name" value="DNA-dir_DNA_pol_B_multi_dom"/>
</dbReference>
<evidence type="ECO:0000256" key="2">
    <source>
        <dbReference type="ARBA" id="ARBA00012417"/>
    </source>
</evidence>
<accession>A0A178IKW4</accession>
<dbReference type="STRING" id="1184151.AW736_00355"/>
<dbReference type="InterPro" id="IPR042087">
    <property type="entry name" value="DNA_pol_B_thumb"/>
</dbReference>
<evidence type="ECO:0000259" key="10">
    <source>
        <dbReference type="Pfam" id="PF03104"/>
    </source>
</evidence>
<gene>
    <name evidence="11" type="ORF">AW736_00355</name>
</gene>
<keyword evidence="3" id="KW-0808">Transferase</keyword>
<evidence type="ECO:0000259" key="9">
    <source>
        <dbReference type="Pfam" id="PF00136"/>
    </source>
</evidence>
<evidence type="ECO:0000313" key="12">
    <source>
        <dbReference type="Proteomes" id="UP000078486"/>
    </source>
</evidence>
<dbReference type="InterPro" id="IPR036397">
    <property type="entry name" value="RNaseH_sf"/>
</dbReference>
<dbReference type="Pfam" id="PF00136">
    <property type="entry name" value="DNA_pol_B"/>
    <property type="match status" value="1"/>
</dbReference>
<keyword evidence="12" id="KW-1185">Reference proteome</keyword>
<dbReference type="SMART" id="SM00486">
    <property type="entry name" value="POLBc"/>
    <property type="match status" value="1"/>
</dbReference>
<feature type="domain" description="DNA-directed DNA polymerase family B exonuclease" evidence="10">
    <location>
        <begin position="131"/>
        <end position="294"/>
    </location>
</feature>
<keyword evidence="4" id="KW-0548">Nucleotidyltransferase</keyword>
<dbReference type="Proteomes" id="UP000078486">
    <property type="component" value="Unassembled WGS sequence"/>
</dbReference>
<evidence type="ECO:0000256" key="6">
    <source>
        <dbReference type="ARBA" id="ARBA00023125"/>
    </source>
</evidence>
<dbReference type="OrthoDB" id="52005at2"/>
<dbReference type="GO" id="GO:0003677">
    <property type="term" value="F:DNA binding"/>
    <property type="evidence" value="ECO:0007669"/>
    <property type="project" value="UniProtKB-KW"/>
</dbReference>
<evidence type="ECO:0000313" key="11">
    <source>
        <dbReference type="EMBL" id="OAM90522.1"/>
    </source>
</evidence>
<dbReference type="InterPro" id="IPR006172">
    <property type="entry name" value="DNA-dir_DNA_pol_B"/>
</dbReference>
<dbReference type="InterPro" id="IPR043502">
    <property type="entry name" value="DNA/RNA_pol_sf"/>
</dbReference>
<dbReference type="EMBL" id="LRRQ01000055">
    <property type="protein sequence ID" value="OAM90522.1"/>
    <property type="molecule type" value="Genomic_DNA"/>
</dbReference>
<evidence type="ECO:0000256" key="8">
    <source>
        <dbReference type="SAM" id="MobiDB-lite"/>
    </source>
</evidence>
<dbReference type="Pfam" id="PF03104">
    <property type="entry name" value="DNA_pol_B_exo1"/>
    <property type="match status" value="1"/>
</dbReference>
<dbReference type="PRINTS" id="PR00106">
    <property type="entry name" value="DNAPOLB"/>
</dbReference>
<dbReference type="InterPro" id="IPR006133">
    <property type="entry name" value="DNA-dir_DNA_pol_B_exonuc"/>
</dbReference>
<evidence type="ECO:0000256" key="4">
    <source>
        <dbReference type="ARBA" id="ARBA00022695"/>
    </source>
</evidence>
<dbReference type="Gene3D" id="3.90.1600.10">
    <property type="entry name" value="Palm domain of DNA polymerase"/>
    <property type="match status" value="1"/>
</dbReference>
<dbReference type="Gene3D" id="3.30.420.10">
    <property type="entry name" value="Ribonuclease H-like superfamily/Ribonuclease H"/>
    <property type="match status" value="1"/>
</dbReference>
<protein>
    <recommendedName>
        <fullName evidence="2">DNA-directed DNA polymerase</fullName>
        <ecNumber evidence="2">2.7.7.7</ecNumber>
    </recommendedName>
</protein>
<comment type="catalytic activity">
    <reaction evidence="7">
        <text>DNA(n) + a 2'-deoxyribonucleoside 5'-triphosphate = DNA(n+1) + diphosphate</text>
        <dbReference type="Rhea" id="RHEA:22508"/>
        <dbReference type="Rhea" id="RHEA-COMP:17339"/>
        <dbReference type="Rhea" id="RHEA-COMP:17340"/>
        <dbReference type="ChEBI" id="CHEBI:33019"/>
        <dbReference type="ChEBI" id="CHEBI:61560"/>
        <dbReference type="ChEBI" id="CHEBI:173112"/>
        <dbReference type="EC" id="2.7.7.7"/>
    </reaction>
</comment>
<dbReference type="RefSeq" id="WP_068768332.1">
    <property type="nucleotide sequence ID" value="NZ_CP109796.1"/>
</dbReference>
<proteinExistence type="inferred from homology"/>
<dbReference type="SUPFAM" id="SSF53098">
    <property type="entry name" value="Ribonuclease H-like"/>
    <property type="match status" value="1"/>
</dbReference>
<dbReference type="InterPro" id="IPR023211">
    <property type="entry name" value="DNA_pol_palm_dom_sf"/>
</dbReference>
<dbReference type="AlphaFoldDB" id="A0A178IKW4"/>
<feature type="domain" description="DNA-directed DNA polymerase family B multifunctional" evidence="9">
    <location>
        <begin position="441"/>
        <end position="736"/>
    </location>
</feature>
<keyword evidence="5" id="KW-0239">DNA-directed DNA polymerase</keyword>